<accession>A0ABR3DC62</accession>
<name>A0ABR3DC62_NEUIN</name>
<organism evidence="2 3">
    <name type="scientific">Neurospora intermedia</name>
    <dbReference type="NCBI Taxonomy" id="5142"/>
    <lineage>
        <taxon>Eukaryota</taxon>
        <taxon>Fungi</taxon>
        <taxon>Dikarya</taxon>
        <taxon>Ascomycota</taxon>
        <taxon>Pezizomycotina</taxon>
        <taxon>Sordariomycetes</taxon>
        <taxon>Sordariomycetidae</taxon>
        <taxon>Sordariales</taxon>
        <taxon>Sordariaceae</taxon>
        <taxon>Neurospora</taxon>
    </lineage>
</organism>
<gene>
    <name evidence="2" type="ORF">QR685DRAFT_562416</name>
</gene>
<evidence type="ECO:0000256" key="1">
    <source>
        <dbReference type="SAM" id="MobiDB-lite"/>
    </source>
</evidence>
<proteinExistence type="predicted"/>
<dbReference type="EMBL" id="JAVLET010000004">
    <property type="protein sequence ID" value="KAL0470266.1"/>
    <property type="molecule type" value="Genomic_DNA"/>
</dbReference>
<comment type="caution">
    <text evidence="2">The sequence shown here is derived from an EMBL/GenBank/DDBJ whole genome shotgun (WGS) entry which is preliminary data.</text>
</comment>
<sequence>MSSPARPARPDSPILNPPPSSPLPLLPPFRAAPSGTSRPTATDTARQQGALLGLLSSVCRVIGSLYQDLRFLERRFGGDSAVRAPKQQLEERRKRVRVVWKMVEKHPGLAWEGEVVRLCERMLGDVLKVYHPFINNGESTTTFMVPWGEYLGTFTGTLSDVEEEVAKAVKKLTANDRKTSGTYGGVGPGGGVRIESLMRPLG</sequence>
<feature type="compositionally biased region" description="Pro residues" evidence="1">
    <location>
        <begin position="15"/>
        <end position="27"/>
    </location>
</feature>
<protein>
    <submittedName>
        <fullName evidence="2">Uncharacterized protein</fullName>
    </submittedName>
</protein>
<reference evidence="2 3" key="1">
    <citation type="submission" date="2023-09" db="EMBL/GenBank/DDBJ databases">
        <title>Multi-omics analysis of a traditional fermented food reveals byproduct-associated fungal strains for waste-to-food upcycling.</title>
        <authorList>
            <consortium name="Lawrence Berkeley National Laboratory"/>
            <person name="Rekdal V.M."/>
            <person name="Villalobos-Escobedo J.M."/>
            <person name="Rodriguez-Valeron N."/>
            <person name="Garcia M.O."/>
            <person name="Vasquez D.P."/>
            <person name="Damayanti I."/>
            <person name="Sorensen P.M."/>
            <person name="Baidoo E.E."/>
            <person name="De Carvalho A.C."/>
            <person name="Riley R."/>
            <person name="Lipzen A."/>
            <person name="He G."/>
            <person name="Yan M."/>
            <person name="Haridas S."/>
            <person name="Daum C."/>
            <person name="Yoshinaga Y."/>
            <person name="Ng V."/>
            <person name="Grigoriev I.V."/>
            <person name="Munk R."/>
            <person name="Nuraida L."/>
            <person name="Wijaya C.H."/>
            <person name="Morales P.-C."/>
            <person name="Keasling J.D."/>
        </authorList>
    </citation>
    <scope>NUCLEOTIDE SEQUENCE [LARGE SCALE GENOMIC DNA]</scope>
    <source>
        <strain evidence="2 3">FGSC 2613</strain>
    </source>
</reference>
<feature type="region of interest" description="Disordered" evidence="1">
    <location>
        <begin position="1"/>
        <end position="44"/>
    </location>
</feature>
<keyword evidence="3" id="KW-1185">Reference proteome</keyword>
<feature type="compositionally biased region" description="Polar residues" evidence="1">
    <location>
        <begin position="34"/>
        <end position="44"/>
    </location>
</feature>
<feature type="compositionally biased region" description="Low complexity" evidence="1">
    <location>
        <begin position="1"/>
        <end position="14"/>
    </location>
</feature>
<evidence type="ECO:0000313" key="2">
    <source>
        <dbReference type="EMBL" id="KAL0470266.1"/>
    </source>
</evidence>
<evidence type="ECO:0000313" key="3">
    <source>
        <dbReference type="Proteomes" id="UP001451303"/>
    </source>
</evidence>
<dbReference type="Proteomes" id="UP001451303">
    <property type="component" value="Unassembled WGS sequence"/>
</dbReference>